<feature type="binding site" evidence="5">
    <location>
        <position position="42"/>
    </location>
    <ligand>
        <name>substrate</name>
    </ligand>
</feature>
<dbReference type="GO" id="GO:0006538">
    <property type="term" value="P:L-glutamate catabolic process"/>
    <property type="evidence" value="ECO:0007669"/>
    <property type="project" value="TreeGrafter"/>
</dbReference>
<name>A0A930UW44_9ACTN</name>
<dbReference type="InterPro" id="IPR036291">
    <property type="entry name" value="NAD(P)-bd_dom_sf"/>
</dbReference>
<feature type="region of interest" description="Disordered" evidence="8">
    <location>
        <begin position="372"/>
        <end position="422"/>
    </location>
</feature>
<evidence type="ECO:0000259" key="9">
    <source>
        <dbReference type="SMART" id="SM00839"/>
    </source>
</evidence>
<proteinExistence type="inferred from homology"/>
<dbReference type="EMBL" id="JADIVZ010000001">
    <property type="protein sequence ID" value="MBF4160737.1"/>
    <property type="molecule type" value="Genomic_DNA"/>
</dbReference>
<dbReference type="GO" id="GO:0000166">
    <property type="term" value="F:nucleotide binding"/>
    <property type="evidence" value="ECO:0007669"/>
    <property type="project" value="UniProtKB-KW"/>
</dbReference>
<dbReference type="InterPro" id="IPR006095">
    <property type="entry name" value="Glu/Leu/Phe/Val/Trp_DH"/>
</dbReference>
<dbReference type="Pfam" id="PF02812">
    <property type="entry name" value="ELFV_dehydrog_N"/>
    <property type="match status" value="1"/>
</dbReference>
<dbReference type="Proteomes" id="UP000656804">
    <property type="component" value="Unassembled WGS sequence"/>
</dbReference>
<dbReference type="InterPro" id="IPR006097">
    <property type="entry name" value="Glu/Leu/Phe/Val/Trp_DH_dimer"/>
</dbReference>
<evidence type="ECO:0000256" key="8">
    <source>
        <dbReference type="SAM" id="MobiDB-lite"/>
    </source>
</evidence>
<dbReference type="AlphaFoldDB" id="A0A930UW44"/>
<evidence type="ECO:0000256" key="6">
    <source>
        <dbReference type="PIRSR" id="PIRSR000185-3"/>
    </source>
</evidence>
<evidence type="ECO:0000256" key="3">
    <source>
        <dbReference type="PIRNR" id="PIRNR000185"/>
    </source>
</evidence>
<dbReference type="Pfam" id="PF00208">
    <property type="entry name" value="ELFV_dehydrog"/>
    <property type="match status" value="1"/>
</dbReference>
<dbReference type="SUPFAM" id="SSF51735">
    <property type="entry name" value="NAD(P)-binding Rossmann-fold domains"/>
    <property type="match status" value="1"/>
</dbReference>
<dbReference type="SMART" id="SM00839">
    <property type="entry name" value="ELFV_dehydrog"/>
    <property type="match status" value="1"/>
</dbReference>
<evidence type="ECO:0000313" key="10">
    <source>
        <dbReference type="EMBL" id="MBF4160737.1"/>
    </source>
</evidence>
<dbReference type="PANTHER" id="PTHR11606">
    <property type="entry name" value="GLUTAMATE DEHYDROGENASE"/>
    <property type="match status" value="1"/>
</dbReference>
<reference evidence="10" key="1">
    <citation type="submission" date="2020-11" db="EMBL/GenBank/DDBJ databases">
        <title>Nocardioides sp. CBS4Y-1, whole genome shotgun sequence.</title>
        <authorList>
            <person name="Tuo L."/>
        </authorList>
    </citation>
    <scope>NUCLEOTIDE SEQUENCE</scope>
    <source>
        <strain evidence="10">CBS4Y-1</strain>
    </source>
</reference>
<evidence type="ECO:0000256" key="7">
    <source>
        <dbReference type="RuleBase" id="RU004417"/>
    </source>
</evidence>
<evidence type="ECO:0000256" key="2">
    <source>
        <dbReference type="ARBA" id="ARBA00023002"/>
    </source>
</evidence>
<keyword evidence="5" id="KW-0547">Nucleotide-binding</keyword>
<keyword evidence="5" id="KW-0520">NAD</keyword>
<dbReference type="Gene3D" id="3.40.50.720">
    <property type="entry name" value="NAD(P)-binding Rossmann-like Domain"/>
    <property type="match status" value="1"/>
</dbReference>
<accession>A0A930UW44</accession>
<sequence length="422" mass="43932">MTADPFQLMDDWGPEKIVVVSDRRSGMRGVLVLDNTARGMGKGGTRMAADLSVHEVARLARTMTWKWAACDLFHGGAKAGIQGDPNSPDKERILRAFARALAAEVPSEYVFGLDMGLSETDAAIFVDELNDRGAAVGLPSSLGGLPYDELGITGYGVAEATDASTNALGWETAGSRVAIQGFGAVGQAAAQRLGELGARITAVSTARGAILDEDGLDVAKLVELKDAYGDDCVVAYGGRHEADALLDAAVDILIPAAREDVVGTQVARATTARLVVEGANLPTTREARAILHARGVAVVPDFIANAGGIIAAAHSMDARTSPFPVDRSEVFTMVSSKIRSNATLIAHESRRSGAPPHEVARAIAQDRVRRAMQARGQIAPSALATPSPSPSPSTCPSPSPSPSPSTVADLERHGVSPEGKTC</sequence>
<dbReference type="GO" id="GO:0004352">
    <property type="term" value="F:glutamate dehydrogenase (NAD+) activity"/>
    <property type="evidence" value="ECO:0007669"/>
    <property type="project" value="TreeGrafter"/>
</dbReference>
<protein>
    <recommendedName>
        <fullName evidence="3">Glutamate dehydrogenase</fullName>
    </recommendedName>
</protein>
<feature type="compositionally biased region" description="Pro residues" evidence="8">
    <location>
        <begin position="387"/>
        <end position="403"/>
    </location>
</feature>
<feature type="binding site" evidence="5">
    <location>
        <position position="66"/>
    </location>
    <ligand>
        <name>substrate</name>
    </ligand>
</feature>
<dbReference type="InterPro" id="IPR006096">
    <property type="entry name" value="Glu/Leu/Phe/Val/Trp_DH_C"/>
</dbReference>
<comment type="caution">
    <text evidence="10">The sequence shown here is derived from an EMBL/GenBank/DDBJ whole genome shotgun (WGS) entry which is preliminary data.</text>
</comment>
<evidence type="ECO:0000313" key="11">
    <source>
        <dbReference type="Proteomes" id="UP000656804"/>
    </source>
</evidence>
<organism evidence="10 11">
    <name type="scientific">Nocardioides acrostichi</name>
    <dbReference type="NCBI Taxonomy" id="2784339"/>
    <lineage>
        <taxon>Bacteria</taxon>
        <taxon>Bacillati</taxon>
        <taxon>Actinomycetota</taxon>
        <taxon>Actinomycetes</taxon>
        <taxon>Propionibacteriales</taxon>
        <taxon>Nocardioidaceae</taxon>
        <taxon>Nocardioides</taxon>
    </lineage>
</organism>
<dbReference type="Gene3D" id="3.40.50.10860">
    <property type="entry name" value="Leucine Dehydrogenase, chain A, domain 1"/>
    <property type="match status" value="1"/>
</dbReference>
<feature type="domain" description="Glutamate/phenylalanine/leucine/valine/L-tryptophan dehydrogenase C-terminal" evidence="9">
    <location>
        <begin position="144"/>
        <end position="376"/>
    </location>
</feature>
<gene>
    <name evidence="10" type="ORF">ISG29_03490</name>
</gene>
<keyword evidence="11" id="KW-1185">Reference proteome</keyword>
<feature type="compositionally biased region" description="Basic and acidic residues" evidence="8">
    <location>
        <begin position="409"/>
        <end position="422"/>
    </location>
</feature>
<feature type="active site" description="Proton donor" evidence="4">
    <location>
        <position position="78"/>
    </location>
</feature>
<dbReference type="InterPro" id="IPR014362">
    <property type="entry name" value="Glu_DH"/>
</dbReference>
<dbReference type="InterPro" id="IPR033524">
    <property type="entry name" value="Glu/Leu/Phe/Val_DH_AS"/>
</dbReference>
<dbReference type="RefSeq" id="WP_194501922.1">
    <property type="nucleotide sequence ID" value="NZ_JADIVZ010000001.1"/>
</dbReference>
<feature type="site" description="Important for catalysis" evidence="6">
    <location>
        <position position="114"/>
    </location>
</feature>
<comment type="similarity">
    <text evidence="1 3 7">Belongs to the Glu/Leu/Phe/Val dehydrogenases family.</text>
</comment>
<dbReference type="PIRSF" id="PIRSF000185">
    <property type="entry name" value="Glu_DH"/>
    <property type="match status" value="1"/>
</dbReference>
<dbReference type="InterPro" id="IPR046346">
    <property type="entry name" value="Aminoacid_DH-like_N_sf"/>
</dbReference>
<feature type="binding site" evidence="5">
    <location>
        <position position="153"/>
    </location>
    <ligand>
        <name>NAD(+)</name>
        <dbReference type="ChEBI" id="CHEBI:57540"/>
    </ligand>
</feature>
<evidence type="ECO:0000256" key="4">
    <source>
        <dbReference type="PIRSR" id="PIRSR000185-1"/>
    </source>
</evidence>
<dbReference type="SUPFAM" id="SSF53223">
    <property type="entry name" value="Aminoacid dehydrogenase-like, N-terminal domain"/>
    <property type="match status" value="1"/>
</dbReference>
<evidence type="ECO:0000256" key="5">
    <source>
        <dbReference type="PIRSR" id="PIRSR000185-2"/>
    </source>
</evidence>
<dbReference type="PANTHER" id="PTHR11606:SF13">
    <property type="entry name" value="GLUTAMATE DEHYDROGENASE 1, MITOCHONDRIAL"/>
    <property type="match status" value="1"/>
</dbReference>
<evidence type="ECO:0000256" key="1">
    <source>
        <dbReference type="ARBA" id="ARBA00006382"/>
    </source>
</evidence>
<dbReference type="PROSITE" id="PS00074">
    <property type="entry name" value="GLFV_DEHYDROGENASE"/>
    <property type="match status" value="1"/>
</dbReference>
<keyword evidence="2 3" id="KW-0560">Oxidoreductase</keyword>
<dbReference type="PRINTS" id="PR00082">
    <property type="entry name" value="GLFDHDRGNASE"/>
</dbReference>